<protein>
    <submittedName>
        <fullName evidence="2">Uncharacterized protein</fullName>
    </submittedName>
</protein>
<evidence type="ECO:0000256" key="1">
    <source>
        <dbReference type="SAM" id="Phobius"/>
    </source>
</evidence>
<evidence type="ECO:0000313" key="3">
    <source>
        <dbReference type="Proteomes" id="UP000054653"/>
    </source>
</evidence>
<sequence length="78" mass="9124">MSEVSYSNFFGHYEVWSYSKKREVQKPREREMRLKFEVRRGILSDAFCLFVVCGGWLGGVVLKFATFSGTYSLHNFGR</sequence>
<dbReference type="Proteomes" id="UP000054653">
    <property type="component" value="Unassembled WGS sequence"/>
</dbReference>
<name>A0A0V1D103_TRIBR</name>
<dbReference type="EMBL" id="JYDI01000066">
    <property type="protein sequence ID" value="KRY54691.1"/>
    <property type="molecule type" value="Genomic_DNA"/>
</dbReference>
<comment type="caution">
    <text evidence="2">The sequence shown here is derived from an EMBL/GenBank/DDBJ whole genome shotgun (WGS) entry which is preliminary data.</text>
</comment>
<keyword evidence="3" id="KW-1185">Reference proteome</keyword>
<gene>
    <name evidence="2" type="ORF">T03_5167</name>
</gene>
<proteinExistence type="predicted"/>
<organism evidence="2 3">
    <name type="scientific">Trichinella britovi</name>
    <name type="common">Parasitic roundworm</name>
    <dbReference type="NCBI Taxonomy" id="45882"/>
    <lineage>
        <taxon>Eukaryota</taxon>
        <taxon>Metazoa</taxon>
        <taxon>Ecdysozoa</taxon>
        <taxon>Nematoda</taxon>
        <taxon>Enoplea</taxon>
        <taxon>Dorylaimia</taxon>
        <taxon>Trichinellida</taxon>
        <taxon>Trichinellidae</taxon>
        <taxon>Trichinella</taxon>
    </lineage>
</organism>
<reference evidence="2 3" key="1">
    <citation type="submission" date="2015-01" db="EMBL/GenBank/DDBJ databases">
        <title>Evolution of Trichinella species and genotypes.</title>
        <authorList>
            <person name="Korhonen P.K."/>
            <person name="Edoardo P."/>
            <person name="Giuseppe L.R."/>
            <person name="Gasser R.B."/>
        </authorList>
    </citation>
    <scope>NUCLEOTIDE SEQUENCE [LARGE SCALE GENOMIC DNA]</scope>
    <source>
        <strain evidence="2">ISS120</strain>
    </source>
</reference>
<keyword evidence="1" id="KW-0472">Membrane</keyword>
<evidence type="ECO:0000313" key="2">
    <source>
        <dbReference type="EMBL" id="KRY54691.1"/>
    </source>
</evidence>
<keyword evidence="1" id="KW-1133">Transmembrane helix</keyword>
<keyword evidence="1" id="KW-0812">Transmembrane</keyword>
<dbReference type="AlphaFoldDB" id="A0A0V1D103"/>
<feature type="non-terminal residue" evidence="2">
    <location>
        <position position="78"/>
    </location>
</feature>
<accession>A0A0V1D103</accession>
<feature type="transmembrane region" description="Helical" evidence="1">
    <location>
        <begin position="42"/>
        <end position="65"/>
    </location>
</feature>